<evidence type="ECO:0000256" key="1">
    <source>
        <dbReference type="SAM" id="MobiDB-lite"/>
    </source>
</evidence>
<dbReference type="PANTHER" id="PTHR43784:SF2">
    <property type="entry name" value="GDSL-LIKE LIPASE_ACYLHYDROLASE, PUTATIVE (AFU_ORTHOLOGUE AFUA_2G00820)-RELATED"/>
    <property type="match status" value="1"/>
</dbReference>
<protein>
    <submittedName>
        <fullName evidence="3">Lysophospholipase</fullName>
    </submittedName>
</protein>
<sequence length="281" mass="31158">MPMVLACLALKWKIVSDIGFSRYVAIGDSQTEGLWDGDDTSGVIGFADRLAALLDTRYPGLMYANLAIRGKRVIDVLNDQLPQALAMEPDLVTVCVGMNDVTRPGRTFTAAMADLDDVYQQLSDSGATVVTTLFPDVARMLPVGRLIGSRIQQVNDIIRDAADRHGFGLVDLYHAESMNEPSIWSHDRMHASTRGHILFAEAAAEALKLPGSNHDWAQPSGEEIQDSFWERMYAQAQWTRGLLIPWVWRHARGRSSGDGRVPKYGELQPVSERVRVDHQTA</sequence>
<reference evidence="3 4" key="1">
    <citation type="journal article" date="2019" name="Emerg. Microbes Infect.">
        <title>Comprehensive subspecies identification of 175 nontuberculous mycobacteria species based on 7547 genomic profiles.</title>
        <authorList>
            <person name="Matsumoto Y."/>
            <person name="Kinjo T."/>
            <person name="Motooka D."/>
            <person name="Nabeya D."/>
            <person name="Jung N."/>
            <person name="Uechi K."/>
            <person name="Horii T."/>
            <person name="Iida T."/>
            <person name="Fujita J."/>
            <person name="Nakamura S."/>
        </authorList>
    </citation>
    <scope>NUCLEOTIDE SEQUENCE [LARGE SCALE GENOMIC DNA]</scope>
    <source>
        <strain evidence="3 4">JCM 30396</strain>
    </source>
</reference>
<dbReference type="AlphaFoldDB" id="A0A7I7T467"/>
<evidence type="ECO:0000313" key="3">
    <source>
        <dbReference type="EMBL" id="BBY63858.1"/>
    </source>
</evidence>
<accession>A0A7I7T467</accession>
<name>A0A7I7T467_9MYCO</name>
<feature type="domain" description="SGNH hydrolase-type esterase" evidence="2">
    <location>
        <begin position="25"/>
        <end position="196"/>
    </location>
</feature>
<organism evidence="3 4">
    <name type="scientific">Mycolicibacterium helvum</name>
    <dbReference type="NCBI Taxonomy" id="1534349"/>
    <lineage>
        <taxon>Bacteria</taxon>
        <taxon>Bacillati</taxon>
        <taxon>Actinomycetota</taxon>
        <taxon>Actinomycetes</taxon>
        <taxon>Mycobacteriales</taxon>
        <taxon>Mycobacteriaceae</taxon>
        <taxon>Mycolicibacterium</taxon>
    </lineage>
</organism>
<dbReference type="KEGG" id="mhev:MHEL_21010"/>
<evidence type="ECO:0000313" key="4">
    <source>
        <dbReference type="Proteomes" id="UP000467148"/>
    </source>
</evidence>
<gene>
    <name evidence="3" type="ORF">MHEL_21010</name>
</gene>
<dbReference type="InterPro" id="IPR053140">
    <property type="entry name" value="GDSL_Rv0518-like"/>
</dbReference>
<dbReference type="CDD" id="cd01832">
    <property type="entry name" value="SGNH_hydrolase_like_1"/>
    <property type="match status" value="1"/>
</dbReference>
<dbReference type="Proteomes" id="UP000467148">
    <property type="component" value="Chromosome"/>
</dbReference>
<dbReference type="InterPro" id="IPR013830">
    <property type="entry name" value="SGNH_hydro"/>
</dbReference>
<dbReference type="PANTHER" id="PTHR43784">
    <property type="entry name" value="GDSL-LIKE LIPASE/ACYLHYDROLASE, PUTATIVE (AFU_ORTHOLOGUE AFUA_2G00820)-RELATED"/>
    <property type="match status" value="1"/>
</dbReference>
<dbReference type="SUPFAM" id="SSF52266">
    <property type="entry name" value="SGNH hydrolase"/>
    <property type="match status" value="1"/>
</dbReference>
<feature type="compositionally biased region" description="Basic and acidic residues" evidence="1">
    <location>
        <begin position="272"/>
        <end position="281"/>
    </location>
</feature>
<dbReference type="Gene3D" id="3.40.50.1110">
    <property type="entry name" value="SGNH hydrolase"/>
    <property type="match status" value="1"/>
</dbReference>
<evidence type="ECO:0000259" key="2">
    <source>
        <dbReference type="Pfam" id="PF13472"/>
    </source>
</evidence>
<feature type="region of interest" description="Disordered" evidence="1">
    <location>
        <begin position="258"/>
        <end position="281"/>
    </location>
</feature>
<proteinExistence type="predicted"/>
<dbReference type="InterPro" id="IPR036514">
    <property type="entry name" value="SGNH_hydro_sf"/>
</dbReference>
<keyword evidence="4" id="KW-1185">Reference proteome</keyword>
<dbReference type="EMBL" id="AP022596">
    <property type="protein sequence ID" value="BBY63858.1"/>
    <property type="molecule type" value="Genomic_DNA"/>
</dbReference>
<dbReference type="Pfam" id="PF13472">
    <property type="entry name" value="Lipase_GDSL_2"/>
    <property type="match status" value="1"/>
</dbReference>